<protein>
    <recommendedName>
        <fullName evidence="4">Amino acid ABC transporter permease</fullName>
    </recommendedName>
</protein>
<feature type="region of interest" description="Disordered" evidence="1">
    <location>
        <begin position="1"/>
        <end position="90"/>
    </location>
</feature>
<sequence>MSYSESLQELLDMASVPRTPTPGGAREARMSLASAAADGSGGSAGGGELKHSHGPWTSASGTAGDLRTSTEQSRSRLRPGHEGATSGLTGLSSLAALTSVLDSWEDRLTAVRDECGSLQGSLATVAKEMGETDDEVGQSVRAVAKSGEHR</sequence>
<comment type="caution">
    <text evidence="2">The sequence shown here is derived from an EMBL/GenBank/DDBJ whole genome shotgun (WGS) entry which is preliminary data.</text>
</comment>
<dbReference type="EMBL" id="BAAAYL010000001">
    <property type="protein sequence ID" value="GAA3374879.1"/>
    <property type="molecule type" value="Genomic_DNA"/>
</dbReference>
<evidence type="ECO:0000256" key="1">
    <source>
        <dbReference type="SAM" id="MobiDB-lite"/>
    </source>
</evidence>
<feature type="compositionally biased region" description="Polar residues" evidence="1">
    <location>
        <begin position="55"/>
        <end position="72"/>
    </location>
</feature>
<dbReference type="RefSeq" id="WP_345039609.1">
    <property type="nucleotide sequence ID" value="NZ_BAAAYL010000001.1"/>
</dbReference>
<proteinExistence type="predicted"/>
<accession>A0ABP6SEU2</accession>
<keyword evidence="3" id="KW-1185">Reference proteome</keyword>
<evidence type="ECO:0000313" key="2">
    <source>
        <dbReference type="EMBL" id="GAA3374879.1"/>
    </source>
</evidence>
<evidence type="ECO:0000313" key="3">
    <source>
        <dbReference type="Proteomes" id="UP001499990"/>
    </source>
</evidence>
<organism evidence="2 3">
    <name type="scientific">Streptomyces sannanensis</name>
    <dbReference type="NCBI Taxonomy" id="285536"/>
    <lineage>
        <taxon>Bacteria</taxon>
        <taxon>Bacillati</taxon>
        <taxon>Actinomycetota</taxon>
        <taxon>Actinomycetes</taxon>
        <taxon>Kitasatosporales</taxon>
        <taxon>Streptomycetaceae</taxon>
        <taxon>Streptomyces</taxon>
    </lineage>
</organism>
<dbReference type="Proteomes" id="UP001499990">
    <property type="component" value="Unassembled WGS sequence"/>
</dbReference>
<evidence type="ECO:0008006" key="4">
    <source>
        <dbReference type="Google" id="ProtNLM"/>
    </source>
</evidence>
<gene>
    <name evidence="2" type="ORF">GCM10020367_40460</name>
</gene>
<name>A0ABP6SEU2_9ACTN</name>
<reference evidence="3" key="1">
    <citation type="journal article" date="2019" name="Int. J. Syst. Evol. Microbiol.">
        <title>The Global Catalogue of Microorganisms (GCM) 10K type strain sequencing project: providing services to taxonomists for standard genome sequencing and annotation.</title>
        <authorList>
            <consortium name="The Broad Institute Genomics Platform"/>
            <consortium name="The Broad Institute Genome Sequencing Center for Infectious Disease"/>
            <person name="Wu L."/>
            <person name="Ma J."/>
        </authorList>
    </citation>
    <scope>NUCLEOTIDE SEQUENCE [LARGE SCALE GENOMIC DNA]</scope>
    <source>
        <strain evidence="3">JCM 9651</strain>
    </source>
</reference>